<evidence type="ECO:0000256" key="1">
    <source>
        <dbReference type="ARBA" id="ARBA00004651"/>
    </source>
</evidence>
<organism evidence="9 10">
    <name type="scientific">Fulvimarina manganoxydans</name>
    <dbReference type="NCBI Taxonomy" id="937218"/>
    <lineage>
        <taxon>Bacteria</taxon>
        <taxon>Pseudomonadati</taxon>
        <taxon>Pseudomonadota</taxon>
        <taxon>Alphaproteobacteria</taxon>
        <taxon>Hyphomicrobiales</taxon>
        <taxon>Aurantimonadaceae</taxon>
        <taxon>Fulvimarina</taxon>
    </lineage>
</organism>
<dbReference type="SUPFAM" id="SSF161098">
    <property type="entry name" value="MetI-like"/>
    <property type="match status" value="1"/>
</dbReference>
<dbReference type="Proteomes" id="UP000192656">
    <property type="component" value="Unassembled WGS sequence"/>
</dbReference>
<dbReference type="NCBIfam" id="TIGR01097">
    <property type="entry name" value="PhnE"/>
    <property type="match status" value="1"/>
</dbReference>
<dbReference type="EMBL" id="FWXR01000012">
    <property type="protein sequence ID" value="SMC91080.1"/>
    <property type="molecule type" value="Genomic_DNA"/>
</dbReference>
<keyword evidence="10" id="KW-1185">Reference proteome</keyword>
<keyword evidence="2 7" id="KW-0813">Transport</keyword>
<feature type="transmembrane region" description="Helical" evidence="7">
    <location>
        <begin position="27"/>
        <end position="45"/>
    </location>
</feature>
<feature type="transmembrane region" description="Helical" evidence="7">
    <location>
        <begin position="219"/>
        <end position="237"/>
    </location>
</feature>
<dbReference type="GO" id="GO:0005886">
    <property type="term" value="C:plasma membrane"/>
    <property type="evidence" value="ECO:0007669"/>
    <property type="project" value="UniProtKB-SubCell"/>
</dbReference>
<feature type="domain" description="ABC transmembrane type-1" evidence="8">
    <location>
        <begin position="84"/>
        <end position="266"/>
    </location>
</feature>
<evidence type="ECO:0000256" key="6">
    <source>
        <dbReference type="ARBA" id="ARBA00023136"/>
    </source>
</evidence>
<dbReference type="PANTHER" id="PTHR30043:SF1">
    <property type="entry name" value="ABC TRANSPORT SYSTEM PERMEASE PROTEIN P69"/>
    <property type="match status" value="1"/>
</dbReference>
<evidence type="ECO:0000256" key="2">
    <source>
        <dbReference type="ARBA" id="ARBA00022448"/>
    </source>
</evidence>
<evidence type="ECO:0000313" key="10">
    <source>
        <dbReference type="Proteomes" id="UP000192656"/>
    </source>
</evidence>
<protein>
    <submittedName>
        <fullName evidence="9">Phosphonate transport system permease protein</fullName>
    </submittedName>
</protein>
<accession>A0A1W2D0U6</accession>
<keyword evidence="5 7" id="KW-1133">Transmembrane helix</keyword>
<gene>
    <name evidence="9" type="ORF">SAMN06297251_11232</name>
</gene>
<comment type="similarity">
    <text evidence="7">Belongs to the binding-protein-dependent transport system permease family.</text>
</comment>
<dbReference type="AlphaFoldDB" id="A0A1W2D0U6"/>
<comment type="subcellular location">
    <subcellularLocation>
        <location evidence="1 7">Cell membrane</location>
        <topology evidence="1 7">Multi-pass membrane protein</topology>
    </subcellularLocation>
</comment>
<proteinExistence type="inferred from homology"/>
<feature type="transmembrane region" description="Helical" evidence="7">
    <location>
        <begin position="135"/>
        <end position="158"/>
    </location>
</feature>
<dbReference type="InterPro" id="IPR000515">
    <property type="entry name" value="MetI-like"/>
</dbReference>
<keyword evidence="6 7" id="KW-0472">Membrane</keyword>
<feature type="transmembrane region" description="Helical" evidence="7">
    <location>
        <begin position="90"/>
        <end position="114"/>
    </location>
</feature>
<evidence type="ECO:0000256" key="7">
    <source>
        <dbReference type="RuleBase" id="RU363032"/>
    </source>
</evidence>
<keyword evidence="4 7" id="KW-0812">Transmembrane</keyword>
<dbReference type="CDD" id="cd06261">
    <property type="entry name" value="TM_PBP2"/>
    <property type="match status" value="1"/>
</dbReference>
<dbReference type="PANTHER" id="PTHR30043">
    <property type="entry name" value="PHOSPHONATES TRANSPORT SYSTEM PERMEASE PROTEIN"/>
    <property type="match status" value="1"/>
</dbReference>
<evidence type="ECO:0000313" key="9">
    <source>
        <dbReference type="EMBL" id="SMC91080.1"/>
    </source>
</evidence>
<evidence type="ECO:0000256" key="4">
    <source>
        <dbReference type="ARBA" id="ARBA00022692"/>
    </source>
</evidence>
<evidence type="ECO:0000256" key="5">
    <source>
        <dbReference type="ARBA" id="ARBA00022989"/>
    </source>
</evidence>
<name>A0A1W2D0U6_9HYPH</name>
<dbReference type="GO" id="GO:0015416">
    <property type="term" value="F:ABC-type phosphonate transporter activity"/>
    <property type="evidence" value="ECO:0007669"/>
    <property type="project" value="InterPro"/>
</dbReference>
<dbReference type="Gene3D" id="1.10.3720.10">
    <property type="entry name" value="MetI-like"/>
    <property type="match status" value="1"/>
</dbReference>
<sequence length="274" mass="30883">MTMTTAETRDERKAIDVNEGRDWARTYWNIGIGVALLVLLILSWGPSEMERWPFLFTDAGNMLEYASGFTDPNFSQWEFYAREMLVTLQIALWGTFLSLILSVPFGILSARNMVPWWILQPTRRLMDFFRAIHELVWAVLFVVAVGLGPFAGVMALFIHNTGIMAKLFSEAVESIDPRPVEGIRSTGASRVQEVIYGVIPQVLPLWVSYFLYRFETNVRSATILGVIGAGGIGQILFESIRGFYYAESAAILIIVVITVVLTDLLSQQLRKFVT</sequence>
<dbReference type="RefSeq" id="WP_244556950.1">
    <property type="nucleotide sequence ID" value="NZ_FWXR01000012.1"/>
</dbReference>
<dbReference type="PROSITE" id="PS50928">
    <property type="entry name" value="ABC_TM1"/>
    <property type="match status" value="1"/>
</dbReference>
<dbReference type="InterPro" id="IPR005769">
    <property type="entry name" value="PhnE/PtxC"/>
</dbReference>
<feature type="transmembrane region" description="Helical" evidence="7">
    <location>
        <begin position="194"/>
        <end position="212"/>
    </location>
</feature>
<evidence type="ECO:0000259" key="8">
    <source>
        <dbReference type="PROSITE" id="PS50928"/>
    </source>
</evidence>
<dbReference type="STRING" id="937218.SAMN06297251_11232"/>
<keyword evidence="3" id="KW-1003">Cell membrane</keyword>
<dbReference type="InterPro" id="IPR035906">
    <property type="entry name" value="MetI-like_sf"/>
</dbReference>
<feature type="transmembrane region" description="Helical" evidence="7">
    <location>
        <begin position="243"/>
        <end position="265"/>
    </location>
</feature>
<evidence type="ECO:0000256" key="3">
    <source>
        <dbReference type="ARBA" id="ARBA00022475"/>
    </source>
</evidence>
<reference evidence="9 10" key="1">
    <citation type="submission" date="2017-04" db="EMBL/GenBank/DDBJ databases">
        <authorList>
            <person name="Afonso C.L."/>
            <person name="Miller P.J."/>
            <person name="Scott M.A."/>
            <person name="Spackman E."/>
            <person name="Goraichik I."/>
            <person name="Dimitrov K.M."/>
            <person name="Suarez D.L."/>
            <person name="Swayne D.E."/>
        </authorList>
    </citation>
    <scope>NUCLEOTIDE SEQUENCE [LARGE SCALE GENOMIC DNA]</scope>
    <source>
        <strain evidence="9 10">CGMCC 1.10972</strain>
    </source>
</reference>
<dbReference type="Pfam" id="PF00528">
    <property type="entry name" value="BPD_transp_1"/>
    <property type="match status" value="1"/>
</dbReference>